<reference evidence="2" key="1">
    <citation type="submission" date="2019-10" db="EMBL/GenBank/DDBJ databases">
        <authorList>
            <consortium name="DOE Joint Genome Institute"/>
            <person name="Kuo A."/>
            <person name="Miyauchi S."/>
            <person name="Kiss E."/>
            <person name="Drula E."/>
            <person name="Kohler A."/>
            <person name="Sanchez-Garcia M."/>
            <person name="Andreopoulos B."/>
            <person name="Barry K.W."/>
            <person name="Bonito G."/>
            <person name="Buee M."/>
            <person name="Carver A."/>
            <person name="Chen C."/>
            <person name="Cichocki N."/>
            <person name="Clum A."/>
            <person name="Culley D."/>
            <person name="Crous P.W."/>
            <person name="Fauchery L."/>
            <person name="Girlanda M."/>
            <person name="Hayes R."/>
            <person name="Keri Z."/>
            <person name="LaButti K."/>
            <person name="Lipzen A."/>
            <person name="Lombard V."/>
            <person name="Magnuson J."/>
            <person name="Maillard F."/>
            <person name="Morin E."/>
            <person name="Murat C."/>
            <person name="Nolan M."/>
            <person name="Ohm R."/>
            <person name="Pangilinan J."/>
            <person name="Pereira M."/>
            <person name="Perotto S."/>
            <person name="Peter M."/>
            <person name="Riley R."/>
            <person name="Sitrit Y."/>
            <person name="Stielow B."/>
            <person name="Szollosi G."/>
            <person name="Zifcakova L."/>
            <person name="Stursova M."/>
            <person name="Spatafora J.W."/>
            <person name="Tedersoo L."/>
            <person name="Vaario L.-M."/>
            <person name="Yamada A."/>
            <person name="Yan M."/>
            <person name="Wang P."/>
            <person name="Xu J."/>
            <person name="Bruns T."/>
            <person name="Baldrian P."/>
            <person name="Vilgalys R."/>
            <person name="Henrissat B."/>
            <person name="Grigoriev I.V."/>
            <person name="Hibbett D."/>
            <person name="Nagy L.G."/>
            <person name="Martin F.M."/>
        </authorList>
    </citation>
    <scope>NUCLEOTIDE SEQUENCE</scope>
    <source>
        <strain evidence="2">BED1</strain>
    </source>
</reference>
<evidence type="ECO:0000256" key="1">
    <source>
        <dbReference type="SAM" id="MobiDB-lite"/>
    </source>
</evidence>
<dbReference type="Proteomes" id="UP001194468">
    <property type="component" value="Unassembled WGS sequence"/>
</dbReference>
<evidence type="ECO:0000313" key="2">
    <source>
        <dbReference type="EMBL" id="KAF8443739.1"/>
    </source>
</evidence>
<keyword evidence="3" id="KW-1185">Reference proteome</keyword>
<evidence type="ECO:0000313" key="3">
    <source>
        <dbReference type="Proteomes" id="UP001194468"/>
    </source>
</evidence>
<protein>
    <submittedName>
        <fullName evidence="2">Uncharacterized protein</fullName>
    </submittedName>
</protein>
<proteinExistence type="predicted"/>
<dbReference type="AlphaFoldDB" id="A0AAD4BYK4"/>
<accession>A0AAD4BYK4</accession>
<gene>
    <name evidence="2" type="ORF">L210DRAFT_3532122</name>
</gene>
<dbReference type="EMBL" id="WHUW01000007">
    <property type="protein sequence ID" value="KAF8443739.1"/>
    <property type="molecule type" value="Genomic_DNA"/>
</dbReference>
<sequence length="61" mass="6549">MSLPFPRLLQYSCSYLEACLPLGPPTSPGLFHSLYTTGPCQGRPSPRGKNTAGLPRTSVPM</sequence>
<comment type="caution">
    <text evidence="2">The sequence shown here is derived from an EMBL/GenBank/DDBJ whole genome shotgun (WGS) entry which is preliminary data.</text>
</comment>
<feature type="region of interest" description="Disordered" evidence="1">
    <location>
        <begin position="38"/>
        <end position="61"/>
    </location>
</feature>
<reference evidence="2" key="2">
    <citation type="journal article" date="2020" name="Nat. Commun.">
        <title>Large-scale genome sequencing of mycorrhizal fungi provides insights into the early evolution of symbiotic traits.</title>
        <authorList>
            <person name="Miyauchi S."/>
            <person name="Kiss E."/>
            <person name="Kuo A."/>
            <person name="Drula E."/>
            <person name="Kohler A."/>
            <person name="Sanchez-Garcia M."/>
            <person name="Morin E."/>
            <person name="Andreopoulos B."/>
            <person name="Barry K.W."/>
            <person name="Bonito G."/>
            <person name="Buee M."/>
            <person name="Carver A."/>
            <person name="Chen C."/>
            <person name="Cichocki N."/>
            <person name="Clum A."/>
            <person name="Culley D."/>
            <person name="Crous P.W."/>
            <person name="Fauchery L."/>
            <person name="Girlanda M."/>
            <person name="Hayes R.D."/>
            <person name="Keri Z."/>
            <person name="LaButti K."/>
            <person name="Lipzen A."/>
            <person name="Lombard V."/>
            <person name="Magnuson J."/>
            <person name="Maillard F."/>
            <person name="Murat C."/>
            <person name="Nolan M."/>
            <person name="Ohm R.A."/>
            <person name="Pangilinan J."/>
            <person name="Pereira M.F."/>
            <person name="Perotto S."/>
            <person name="Peter M."/>
            <person name="Pfister S."/>
            <person name="Riley R."/>
            <person name="Sitrit Y."/>
            <person name="Stielow J.B."/>
            <person name="Szollosi G."/>
            <person name="Zifcakova L."/>
            <person name="Stursova M."/>
            <person name="Spatafora J.W."/>
            <person name="Tedersoo L."/>
            <person name="Vaario L.M."/>
            <person name="Yamada A."/>
            <person name="Yan M."/>
            <person name="Wang P."/>
            <person name="Xu J."/>
            <person name="Bruns T."/>
            <person name="Baldrian P."/>
            <person name="Vilgalys R."/>
            <person name="Dunand C."/>
            <person name="Henrissat B."/>
            <person name="Grigoriev I.V."/>
            <person name="Hibbett D."/>
            <person name="Nagy L.G."/>
            <person name="Martin F.M."/>
        </authorList>
    </citation>
    <scope>NUCLEOTIDE SEQUENCE</scope>
    <source>
        <strain evidence="2">BED1</strain>
    </source>
</reference>
<name>A0AAD4BYK4_BOLED</name>
<organism evidence="2 3">
    <name type="scientific">Boletus edulis BED1</name>
    <dbReference type="NCBI Taxonomy" id="1328754"/>
    <lineage>
        <taxon>Eukaryota</taxon>
        <taxon>Fungi</taxon>
        <taxon>Dikarya</taxon>
        <taxon>Basidiomycota</taxon>
        <taxon>Agaricomycotina</taxon>
        <taxon>Agaricomycetes</taxon>
        <taxon>Agaricomycetidae</taxon>
        <taxon>Boletales</taxon>
        <taxon>Boletineae</taxon>
        <taxon>Boletaceae</taxon>
        <taxon>Boletoideae</taxon>
        <taxon>Boletus</taxon>
    </lineage>
</organism>